<proteinExistence type="predicted"/>
<protein>
    <submittedName>
        <fullName evidence="2">Uncharacterized protein</fullName>
    </submittedName>
</protein>
<keyword evidence="1" id="KW-1133">Transmembrane helix</keyword>
<dbReference type="Proteomes" id="UP000824120">
    <property type="component" value="Chromosome 6"/>
</dbReference>
<dbReference type="PANTHER" id="PTHR46666">
    <property type="entry name" value="60S RIBOSOMAL L18A-LIKE PROTEIN"/>
    <property type="match status" value="1"/>
</dbReference>
<gene>
    <name evidence="2" type="ORF">H5410_033298</name>
</gene>
<keyword evidence="1" id="KW-0472">Membrane</keyword>
<comment type="caution">
    <text evidence="2">The sequence shown here is derived from an EMBL/GenBank/DDBJ whole genome shotgun (WGS) entry which is preliminary data.</text>
</comment>
<evidence type="ECO:0000256" key="1">
    <source>
        <dbReference type="SAM" id="Phobius"/>
    </source>
</evidence>
<reference evidence="2 3" key="1">
    <citation type="submission" date="2020-09" db="EMBL/GenBank/DDBJ databases">
        <title>De no assembly of potato wild relative species, Solanum commersonii.</title>
        <authorList>
            <person name="Cho K."/>
        </authorList>
    </citation>
    <scope>NUCLEOTIDE SEQUENCE [LARGE SCALE GENOMIC DNA]</scope>
    <source>
        <strain evidence="2">LZ3.2</strain>
        <tissue evidence="2">Leaf</tissue>
    </source>
</reference>
<keyword evidence="1" id="KW-0812">Transmembrane</keyword>
<dbReference type="EMBL" id="JACXVP010000006">
    <property type="protein sequence ID" value="KAG5601928.1"/>
    <property type="molecule type" value="Genomic_DNA"/>
</dbReference>
<feature type="transmembrane region" description="Helical" evidence="1">
    <location>
        <begin position="120"/>
        <end position="142"/>
    </location>
</feature>
<organism evidence="2 3">
    <name type="scientific">Solanum commersonii</name>
    <name type="common">Commerson's wild potato</name>
    <name type="synonym">Commerson's nightshade</name>
    <dbReference type="NCBI Taxonomy" id="4109"/>
    <lineage>
        <taxon>Eukaryota</taxon>
        <taxon>Viridiplantae</taxon>
        <taxon>Streptophyta</taxon>
        <taxon>Embryophyta</taxon>
        <taxon>Tracheophyta</taxon>
        <taxon>Spermatophyta</taxon>
        <taxon>Magnoliopsida</taxon>
        <taxon>eudicotyledons</taxon>
        <taxon>Gunneridae</taxon>
        <taxon>Pentapetalae</taxon>
        <taxon>asterids</taxon>
        <taxon>lamiids</taxon>
        <taxon>Solanales</taxon>
        <taxon>Solanaceae</taxon>
        <taxon>Solanoideae</taxon>
        <taxon>Solaneae</taxon>
        <taxon>Solanum</taxon>
    </lineage>
</organism>
<evidence type="ECO:0000313" key="3">
    <source>
        <dbReference type="Proteomes" id="UP000824120"/>
    </source>
</evidence>
<keyword evidence="3" id="KW-1185">Reference proteome</keyword>
<evidence type="ECO:0000313" key="2">
    <source>
        <dbReference type="EMBL" id="KAG5601928.1"/>
    </source>
</evidence>
<feature type="transmembrane region" description="Helical" evidence="1">
    <location>
        <begin position="76"/>
        <end position="100"/>
    </location>
</feature>
<sequence length="143" mass="16263">MSVATSVNNRLEQQLLKLQISLAARVVEEELRIRSQNPEYHMDQNLLQDAKEHPSNSNMPPEDAENNQLGIFDRPLPCFGCGIGWFSLLLGFVFLFMWYYATILYFRNYYQRDPRERPGLAANAIAALIFTVAALVAVAVIVL</sequence>
<name>A0A9J5YQD4_SOLCO</name>
<dbReference type="AlphaFoldDB" id="A0A9J5YQD4"/>
<dbReference type="PANTHER" id="PTHR46666:SF10">
    <property type="entry name" value="RIBOSOMAL PROTEIN L18AE FAMILY"/>
    <property type="match status" value="1"/>
</dbReference>
<accession>A0A9J5YQD4</accession>
<dbReference type="OrthoDB" id="1922941at2759"/>